<reference evidence="3 4" key="1">
    <citation type="submission" date="2019-11" db="EMBL/GenBank/DDBJ databases">
        <authorList>
            <person name="Jiang L.-Q."/>
        </authorList>
    </citation>
    <scope>NUCLEOTIDE SEQUENCE [LARGE SCALE GENOMIC DNA]</scope>
    <source>
        <strain evidence="3 4">YIM 132087</strain>
    </source>
</reference>
<dbReference type="EMBL" id="WLYK01000005">
    <property type="protein sequence ID" value="MTD15194.1"/>
    <property type="molecule type" value="Genomic_DNA"/>
</dbReference>
<dbReference type="Proteomes" id="UP000460221">
    <property type="component" value="Unassembled WGS sequence"/>
</dbReference>
<keyword evidence="3" id="KW-0808">Transferase</keyword>
<evidence type="ECO:0000313" key="4">
    <source>
        <dbReference type="Proteomes" id="UP000460221"/>
    </source>
</evidence>
<dbReference type="PANTHER" id="PTHR43591">
    <property type="entry name" value="METHYLTRANSFERASE"/>
    <property type="match status" value="1"/>
</dbReference>
<dbReference type="InterPro" id="IPR041698">
    <property type="entry name" value="Methyltransf_25"/>
</dbReference>
<keyword evidence="3" id="KW-0489">Methyltransferase</keyword>
<dbReference type="GO" id="GO:0008168">
    <property type="term" value="F:methyltransferase activity"/>
    <property type="evidence" value="ECO:0007669"/>
    <property type="project" value="UniProtKB-KW"/>
</dbReference>
<sequence length="290" mass="31776">MPETRHHQHQHSHHQHGQQAPEHNEELAELLDLDAEVLGPFLDQETARIAERVSSPARILDLGAGTGTGTLALARRFPGAEIIAVDTDPGMVARLQEKLNQHGLADRITALQVDLDTDWPSTGPLDVVWAAQSMHHMADPAAVLARALESLRPGGVLAVLELDGPPRFLPEDLGIGRPGLERRMREVVAARHHHQLPHLGDNWTPIIEAAGFTDVVLREVQVALDPPHPEIIGRYAFGTLSRMRGSVGEHLDPDDRATLDALVGDGPDGLVRRQDLEVRSLRSNWVATRP</sequence>
<name>A0A7K1FQX4_9ACTN</name>
<organism evidence="3 4">
    <name type="scientific">Nakamurella alba</name>
    <dbReference type="NCBI Taxonomy" id="2665158"/>
    <lineage>
        <taxon>Bacteria</taxon>
        <taxon>Bacillati</taxon>
        <taxon>Actinomycetota</taxon>
        <taxon>Actinomycetes</taxon>
        <taxon>Nakamurellales</taxon>
        <taxon>Nakamurellaceae</taxon>
        <taxon>Nakamurella</taxon>
    </lineage>
</organism>
<keyword evidence="4" id="KW-1185">Reference proteome</keyword>
<dbReference type="InterPro" id="IPR029063">
    <property type="entry name" value="SAM-dependent_MTases_sf"/>
</dbReference>
<dbReference type="RefSeq" id="WP_154769147.1">
    <property type="nucleotide sequence ID" value="NZ_WLYK01000005.1"/>
</dbReference>
<evidence type="ECO:0000256" key="1">
    <source>
        <dbReference type="SAM" id="MobiDB-lite"/>
    </source>
</evidence>
<dbReference type="PANTHER" id="PTHR43591:SF97">
    <property type="entry name" value="CLASS I SAM-DEPENDENT METHYLTRANSFERASE"/>
    <property type="match status" value="1"/>
</dbReference>
<feature type="compositionally biased region" description="Basic residues" evidence="1">
    <location>
        <begin position="1"/>
        <end position="16"/>
    </location>
</feature>
<dbReference type="AlphaFoldDB" id="A0A7K1FQX4"/>
<gene>
    <name evidence="3" type="ORF">GIS00_14720</name>
</gene>
<comment type="caution">
    <text evidence="3">The sequence shown here is derived from an EMBL/GenBank/DDBJ whole genome shotgun (WGS) entry which is preliminary data.</text>
</comment>
<dbReference type="Pfam" id="PF13649">
    <property type="entry name" value="Methyltransf_25"/>
    <property type="match status" value="1"/>
</dbReference>
<proteinExistence type="predicted"/>
<protein>
    <submittedName>
        <fullName evidence="3">Methyltransferase domain-containing protein</fullName>
    </submittedName>
</protein>
<evidence type="ECO:0000259" key="2">
    <source>
        <dbReference type="Pfam" id="PF13649"/>
    </source>
</evidence>
<dbReference type="SUPFAM" id="SSF53335">
    <property type="entry name" value="S-adenosyl-L-methionine-dependent methyltransferases"/>
    <property type="match status" value="1"/>
</dbReference>
<dbReference type="CDD" id="cd02440">
    <property type="entry name" value="AdoMet_MTases"/>
    <property type="match status" value="1"/>
</dbReference>
<accession>A0A7K1FQX4</accession>
<feature type="region of interest" description="Disordered" evidence="1">
    <location>
        <begin position="1"/>
        <end position="24"/>
    </location>
</feature>
<feature type="domain" description="Methyltransferase" evidence="2">
    <location>
        <begin position="59"/>
        <end position="155"/>
    </location>
</feature>
<evidence type="ECO:0000313" key="3">
    <source>
        <dbReference type="EMBL" id="MTD15194.1"/>
    </source>
</evidence>
<dbReference type="GO" id="GO:0032259">
    <property type="term" value="P:methylation"/>
    <property type="evidence" value="ECO:0007669"/>
    <property type="project" value="UniProtKB-KW"/>
</dbReference>
<dbReference type="Gene3D" id="3.40.50.150">
    <property type="entry name" value="Vaccinia Virus protein VP39"/>
    <property type="match status" value="1"/>
</dbReference>